<dbReference type="Gene3D" id="1.20.1050.10">
    <property type="match status" value="1"/>
</dbReference>
<dbReference type="InterPro" id="IPR036249">
    <property type="entry name" value="Thioredoxin-like_sf"/>
</dbReference>
<dbReference type="Gene3D" id="3.40.30.10">
    <property type="entry name" value="Glutaredoxin"/>
    <property type="match status" value="1"/>
</dbReference>
<dbReference type="AlphaFoldDB" id="A0A087PKL2"/>
<dbReference type="PROSITE" id="PS50404">
    <property type="entry name" value="GST_NTER"/>
    <property type="match status" value="1"/>
</dbReference>
<dbReference type="SUPFAM" id="SSF47616">
    <property type="entry name" value="GST C-terminal domain-like"/>
    <property type="match status" value="1"/>
</dbReference>
<sequence>MTRKLYIYDHCPFCVKAEMIFGLKNLPFERIILLNDDEATPIGMVGRKSLPILEEDGRFMPESMDIVTHIDQQGTPILTGTPNPAITEWISATSSTLYRLFLPRAACAPLPEFATTAARAYFLTKKEASTGPFFEILKDSDGEIGNLNTMLKMLAPLIRSPEAVNGTLSTDDIHLFAHLHSLSLIRGIVYPPAVEAYRQTLSRLSGVGLYDGIAA</sequence>
<proteinExistence type="predicted"/>
<dbReference type="PATRIC" id="fig|178901.10.peg.1860"/>
<dbReference type="InterPro" id="IPR040079">
    <property type="entry name" value="Glutathione_S-Trfase"/>
</dbReference>
<dbReference type="PROSITE" id="PS00195">
    <property type="entry name" value="GLUTAREDOXIN_1"/>
    <property type="match status" value="1"/>
</dbReference>
<gene>
    <name evidence="1" type="ORF">AD933_07120</name>
</gene>
<protein>
    <submittedName>
        <fullName evidence="1">Glutaredoxin</fullName>
    </submittedName>
</protein>
<dbReference type="Pfam" id="PF04399">
    <property type="entry name" value="Glutaredoxin2_C"/>
    <property type="match status" value="1"/>
</dbReference>
<dbReference type="GO" id="GO:0005829">
    <property type="term" value="C:cytosol"/>
    <property type="evidence" value="ECO:0007669"/>
    <property type="project" value="InterPro"/>
</dbReference>
<dbReference type="InterPro" id="IPR004045">
    <property type="entry name" value="Glutathione_S-Trfase_N"/>
</dbReference>
<evidence type="ECO:0000313" key="1">
    <source>
        <dbReference type="EMBL" id="KXV16191.1"/>
    </source>
</evidence>
<dbReference type="CDD" id="cd03037">
    <property type="entry name" value="GST_N_GRX2"/>
    <property type="match status" value="1"/>
</dbReference>
<dbReference type="Proteomes" id="UP000075526">
    <property type="component" value="Unassembled WGS sequence"/>
</dbReference>
<dbReference type="CDD" id="cd03199">
    <property type="entry name" value="GST_C_GRX2"/>
    <property type="match status" value="1"/>
</dbReference>
<evidence type="ECO:0000313" key="2">
    <source>
        <dbReference type="Proteomes" id="UP000075526"/>
    </source>
</evidence>
<dbReference type="NCBIfam" id="NF007702">
    <property type="entry name" value="PRK10387.1"/>
    <property type="match status" value="1"/>
</dbReference>
<reference evidence="1 2" key="1">
    <citation type="submission" date="2015-06" db="EMBL/GenBank/DDBJ databases">
        <title>Improved classification and identification of acetic acid bacteria using matrix-assisted laser desorption/ionization time-of-flight mass spectrometry; Gluconobacter nephelii and Gluconobacter uchimurae are later heterotypic synonyms of Gluconobacter japonicus and Gluconobacter oxydans, respectively.</title>
        <authorList>
            <person name="Li L."/>
            <person name="Cleenwerck I."/>
            <person name="De Vuyst L."/>
            <person name="Vandamme P."/>
        </authorList>
    </citation>
    <scope>NUCLEOTIDE SEQUENCE [LARGE SCALE GENOMIC DNA]</scope>
    <source>
        <strain evidence="1 2">LMG 1552</strain>
    </source>
</reference>
<dbReference type="NCBIfam" id="TIGR02182">
    <property type="entry name" value="GRXB"/>
    <property type="match status" value="1"/>
</dbReference>
<comment type="caution">
    <text evidence="1">The sequence shown here is derived from an EMBL/GenBank/DDBJ whole genome shotgun (WGS) entry which is preliminary data.</text>
</comment>
<dbReference type="Pfam" id="PF13417">
    <property type="entry name" value="GST_N_3"/>
    <property type="match status" value="1"/>
</dbReference>
<dbReference type="InterPro" id="IPR007494">
    <property type="entry name" value="Glutaredoxin2_C"/>
</dbReference>
<dbReference type="InterPro" id="IPR011901">
    <property type="entry name" value="Grx2"/>
</dbReference>
<dbReference type="SFLD" id="SFLDG01183">
    <property type="entry name" value="Grx2-like"/>
    <property type="match status" value="1"/>
</dbReference>
<organism evidence="1 2">
    <name type="scientific">Acetobacter malorum</name>
    <dbReference type="NCBI Taxonomy" id="178901"/>
    <lineage>
        <taxon>Bacteria</taxon>
        <taxon>Pseudomonadati</taxon>
        <taxon>Pseudomonadota</taxon>
        <taxon>Alphaproteobacteria</taxon>
        <taxon>Acetobacterales</taxon>
        <taxon>Acetobacteraceae</taxon>
        <taxon>Acetobacter</taxon>
    </lineage>
</organism>
<dbReference type="SUPFAM" id="SSF52833">
    <property type="entry name" value="Thioredoxin-like"/>
    <property type="match status" value="1"/>
</dbReference>
<dbReference type="InterPro" id="IPR036282">
    <property type="entry name" value="Glutathione-S-Trfase_C_sf"/>
</dbReference>
<dbReference type="RefSeq" id="WP_043552980.1">
    <property type="nucleotide sequence ID" value="NZ_LHZF01000160.1"/>
</dbReference>
<dbReference type="SFLD" id="SFLDG01204">
    <property type="entry name" value="Grx2-like.1"/>
    <property type="match status" value="1"/>
</dbReference>
<dbReference type="EMBL" id="LHZF01000160">
    <property type="protein sequence ID" value="KXV16191.1"/>
    <property type="molecule type" value="Genomic_DNA"/>
</dbReference>
<accession>A0A087PKL2</accession>
<name>A0A087PKL2_9PROT</name>
<dbReference type="SFLD" id="SFLDS00019">
    <property type="entry name" value="Glutathione_Transferase_(cytos"/>
    <property type="match status" value="1"/>
</dbReference>
<dbReference type="InterPro" id="IPR011767">
    <property type="entry name" value="GLR_AS"/>
</dbReference>